<dbReference type="Proteomes" id="UP001501612">
    <property type="component" value="Unassembled WGS sequence"/>
</dbReference>
<gene>
    <name evidence="3" type="ORF">GCM10009737_04150</name>
</gene>
<accession>A0ABN2NYU6</accession>
<proteinExistence type="inferred from homology"/>
<name>A0ABN2NYU6_9ACTN</name>
<comment type="similarity">
    <text evidence="1">Belongs to the asp23 family.</text>
</comment>
<protein>
    <recommendedName>
        <fullName evidence="5">Asp23/Gls24 family envelope stress response protein</fullName>
    </recommendedName>
</protein>
<evidence type="ECO:0008006" key="5">
    <source>
        <dbReference type="Google" id="ProtNLM"/>
    </source>
</evidence>
<dbReference type="InterPro" id="IPR005531">
    <property type="entry name" value="Asp23"/>
</dbReference>
<reference evidence="3 4" key="1">
    <citation type="journal article" date="2019" name="Int. J. Syst. Evol. Microbiol.">
        <title>The Global Catalogue of Microorganisms (GCM) 10K type strain sequencing project: providing services to taxonomists for standard genome sequencing and annotation.</title>
        <authorList>
            <consortium name="The Broad Institute Genomics Platform"/>
            <consortium name="The Broad Institute Genome Sequencing Center for Infectious Disease"/>
            <person name="Wu L."/>
            <person name="Ma J."/>
        </authorList>
    </citation>
    <scope>NUCLEOTIDE SEQUENCE [LARGE SCALE GENOMIC DNA]</scope>
    <source>
        <strain evidence="3 4">JCM 14046</strain>
    </source>
</reference>
<sequence length="157" mass="16488">MVAVAESDLAPRHAAPAADGSTGSEDGFALSDVSGAADRPPEERGRLDLKTRALAHLAEHAASEVPGTVRSGSAVRRSLGRAYPHASASLDAGRASLDLDVAVAWPAPVADVARRTRDHVLERARTLSGIDVRRVDVTVHVVSASEVEETTESRRVL</sequence>
<evidence type="ECO:0000313" key="3">
    <source>
        <dbReference type="EMBL" id="GAA1906547.1"/>
    </source>
</evidence>
<evidence type="ECO:0000256" key="1">
    <source>
        <dbReference type="ARBA" id="ARBA00005721"/>
    </source>
</evidence>
<organism evidence="3 4">
    <name type="scientific">Nocardioides lentus</name>
    <dbReference type="NCBI Taxonomy" id="338077"/>
    <lineage>
        <taxon>Bacteria</taxon>
        <taxon>Bacillati</taxon>
        <taxon>Actinomycetota</taxon>
        <taxon>Actinomycetes</taxon>
        <taxon>Propionibacteriales</taxon>
        <taxon>Nocardioidaceae</taxon>
        <taxon>Nocardioides</taxon>
    </lineage>
</organism>
<dbReference type="EMBL" id="BAAAMY010000001">
    <property type="protein sequence ID" value="GAA1906547.1"/>
    <property type="molecule type" value="Genomic_DNA"/>
</dbReference>
<keyword evidence="4" id="KW-1185">Reference proteome</keyword>
<comment type="caution">
    <text evidence="3">The sequence shown here is derived from an EMBL/GenBank/DDBJ whole genome shotgun (WGS) entry which is preliminary data.</text>
</comment>
<evidence type="ECO:0000313" key="4">
    <source>
        <dbReference type="Proteomes" id="UP001501612"/>
    </source>
</evidence>
<feature type="region of interest" description="Disordered" evidence="2">
    <location>
        <begin position="1"/>
        <end position="44"/>
    </location>
</feature>
<evidence type="ECO:0000256" key="2">
    <source>
        <dbReference type="SAM" id="MobiDB-lite"/>
    </source>
</evidence>
<dbReference type="Pfam" id="PF03780">
    <property type="entry name" value="Asp23"/>
    <property type="match status" value="1"/>
</dbReference>